<accession>A0A9P6BAA7</accession>
<evidence type="ECO:0000313" key="1">
    <source>
        <dbReference type="EMBL" id="KAF9520182.1"/>
    </source>
</evidence>
<dbReference type="EMBL" id="MU128913">
    <property type="protein sequence ID" value="KAF9520182.1"/>
    <property type="molecule type" value="Genomic_DNA"/>
</dbReference>
<gene>
    <name evidence="1" type="ORF">BS47DRAFT_1287607</name>
</gene>
<name>A0A9P6BAA7_9AGAM</name>
<reference evidence="1" key="1">
    <citation type="journal article" date="2020" name="Nat. Commun.">
        <title>Large-scale genome sequencing of mycorrhizal fungi provides insights into the early evolution of symbiotic traits.</title>
        <authorList>
            <person name="Miyauchi S."/>
            <person name="Kiss E."/>
            <person name="Kuo A."/>
            <person name="Drula E."/>
            <person name="Kohler A."/>
            <person name="Sanchez-Garcia M."/>
            <person name="Morin E."/>
            <person name="Andreopoulos B."/>
            <person name="Barry K.W."/>
            <person name="Bonito G."/>
            <person name="Buee M."/>
            <person name="Carver A."/>
            <person name="Chen C."/>
            <person name="Cichocki N."/>
            <person name="Clum A."/>
            <person name="Culley D."/>
            <person name="Crous P.W."/>
            <person name="Fauchery L."/>
            <person name="Girlanda M."/>
            <person name="Hayes R.D."/>
            <person name="Keri Z."/>
            <person name="LaButti K."/>
            <person name="Lipzen A."/>
            <person name="Lombard V."/>
            <person name="Magnuson J."/>
            <person name="Maillard F."/>
            <person name="Murat C."/>
            <person name="Nolan M."/>
            <person name="Ohm R.A."/>
            <person name="Pangilinan J."/>
            <person name="Pereira M.F."/>
            <person name="Perotto S."/>
            <person name="Peter M."/>
            <person name="Pfister S."/>
            <person name="Riley R."/>
            <person name="Sitrit Y."/>
            <person name="Stielow J.B."/>
            <person name="Szollosi G."/>
            <person name="Zifcakova L."/>
            <person name="Stursova M."/>
            <person name="Spatafora J.W."/>
            <person name="Tedersoo L."/>
            <person name="Vaario L.M."/>
            <person name="Yamada A."/>
            <person name="Yan M."/>
            <person name="Wang P."/>
            <person name="Xu J."/>
            <person name="Bruns T."/>
            <person name="Baldrian P."/>
            <person name="Vilgalys R."/>
            <person name="Dunand C."/>
            <person name="Henrissat B."/>
            <person name="Grigoriev I.V."/>
            <person name="Hibbett D."/>
            <person name="Nagy L.G."/>
            <person name="Martin F.M."/>
        </authorList>
    </citation>
    <scope>NUCLEOTIDE SEQUENCE</scope>
    <source>
        <strain evidence="1">UP504</strain>
    </source>
</reference>
<dbReference type="Proteomes" id="UP000886523">
    <property type="component" value="Unassembled WGS sequence"/>
</dbReference>
<keyword evidence="2" id="KW-1185">Reference proteome</keyword>
<sequence length="80" mass="9008">CECQPACIQLLQRGLFGCSPYRPGVAVDVKQLDFLSILHTNIAPNLSAWCVSLQEHLNSFGSCSTQRWRLDRINHIILVL</sequence>
<dbReference type="AlphaFoldDB" id="A0A9P6BAA7"/>
<comment type="caution">
    <text evidence="1">The sequence shown here is derived from an EMBL/GenBank/DDBJ whole genome shotgun (WGS) entry which is preliminary data.</text>
</comment>
<dbReference type="OrthoDB" id="3200967at2759"/>
<proteinExistence type="predicted"/>
<evidence type="ECO:0008006" key="3">
    <source>
        <dbReference type="Google" id="ProtNLM"/>
    </source>
</evidence>
<feature type="non-terminal residue" evidence="1">
    <location>
        <position position="1"/>
    </location>
</feature>
<evidence type="ECO:0000313" key="2">
    <source>
        <dbReference type="Proteomes" id="UP000886523"/>
    </source>
</evidence>
<organism evidence="1 2">
    <name type="scientific">Hydnum rufescens UP504</name>
    <dbReference type="NCBI Taxonomy" id="1448309"/>
    <lineage>
        <taxon>Eukaryota</taxon>
        <taxon>Fungi</taxon>
        <taxon>Dikarya</taxon>
        <taxon>Basidiomycota</taxon>
        <taxon>Agaricomycotina</taxon>
        <taxon>Agaricomycetes</taxon>
        <taxon>Cantharellales</taxon>
        <taxon>Hydnaceae</taxon>
        <taxon>Hydnum</taxon>
    </lineage>
</organism>
<protein>
    <recommendedName>
        <fullName evidence="3">CxC1-like cysteine cluster associated with KDZ transposases domain-containing protein</fullName>
    </recommendedName>
</protein>